<evidence type="ECO:0000256" key="9">
    <source>
        <dbReference type="ARBA" id="ARBA00023136"/>
    </source>
</evidence>
<dbReference type="InterPro" id="IPR002962">
    <property type="entry name" value="Peropsin"/>
</dbReference>
<evidence type="ECO:0000256" key="2">
    <source>
        <dbReference type="ARBA" id="ARBA00022543"/>
    </source>
</evidence>
<dbReference type="GO" id="GO:0007601">
    <property type="term" value="P:visual perception"/>
    <property type="evidence" value="ECO:0007669"/>
    <property type="project" value="InterPro"/>
</dbReference>
<evidence type="ECO:0000256" key="6">
    <source>
        <dbReference type="ARBA" id="ARBA00022989"/>
    </source>
</evidence>
<organism evidence="17 18">
    <name type="scientific">Clupea harengus</name>
    <name type="common">Atlantic herring</name>
    <dbReference type="NCBI Taxonomy" id="7950"/>
    <lineage>
        <taxon>Eukaryota</taxon>
        <taxon>Metazoa</taxon>
        <taxon>Chordata</taxon>
        <taxon>Craniata</taxon>
        <taxon>Vertebrata</taxon>
        <taxon>Euteleostomi</taxon>
        <taxon>Actinopterygii</taxon>
        <taxon>Neopterygii</taxon>
        <taxon>Teleostei</taxon>
        <taxon>Clupei</taxon>
        <taxon>Clupeiformes</taxon>
        <taxon>Clupeoidei</taxon>
        <taxon>Clupeidae</taxon>
        <taxon>Clupea</taxon>
    </lineage>
</organism>
<keyword evidence="4 15" id="KW-0812">Transmembrane</keyword>
<dbReference type="Gene3D" id="1.20.1070.10">
    <property type="entry name" value="Rhodopsin 7-helix transmembrane proteins"/>
    <property type="match status" value="1"/>
</dbReference>
<keyword evidence="9 15" id="KW-0472">Membrane</keyword>
<dbReference type="PRINTS" id="PR01244">
    <property type="entry name" value="PEROPSIN"/>
</dbReference>
<evidence type="ECO:0000256" key="12">
    <source>
        <dbReference type="ARBA" id="ARBA00023180"/>
    </source>
</evidence>
<dbReference type="PANTHER" id="PTHR24240">
    <property type="entry name" value="OPSIN"/>
    <property type="match status" value="1"/>
</dbReference>
<feature type="domain" description="G-protein coupled receptors family 1 profile" evidence="16">
    <location>
        <begin position="36"/>
        <end position="292"/>
    </location>
</feature>
<evidence type="ECO:0000256" key="13">
    <source>
        <dbReference type="ARBA" id="ARBA00023224"/>
    </source>
</evidence>
<dbReference type="AlphaFoldDB" id="A0A6P3VMB9"/>
<feature type="transmembrane region" description="Helical" evidence="15">
    <location>
        <begin position="57"/>
        <end position="81"/>
    </location>
</feature>
<dbReference type="InterPro" id="IPR000276">
    <property type="entry name" value="GPCR_Rhodpsn"/>
</dbReference>
<dbReference type="GO" id="GO:0007602">
    <property type="term" value="P:phototransduction"/>
    <property type="evidence" value="ECO:0007669"/>
    <property type="project" value="UniProtKB-KW"/>
</dbReference>
<dbReference type="GO" id="GO:0009881">
    <property type="term" value="F:photoreceptor activity"/>
    <property type="evidence" value="ECO:0007669"/>
    <property type="project" value="UniProtKB-KW"/>
</dbReference>
<feature type="transmembrane region" description="Helical" evidence="15">
    <location>
        <begin position="135"/>
        <end position="155"/>
    </location>
</feature>
<keyword evidence="2" id="KW-0600">Photoreceptor protein</keyword>
<dbReference type="GeneID" id="105893643"/>
<keyword evidence="5" id="KW-0681">Retinal protein</keyword>
<evidence type="ECO:0000256" key="7">
    <source>
        <dbReference type="ARBA" id="ARBA00022991"/>
    </source>
</evidence>
<evidence type="ECO:0000256" key="14">
    <source>
        <dbReference type="SAM" id="MobiDB-lite"/>
    </source>
</evidence>
<gene>
    <name evidence="18" type="primary">opn7d</name>
</gene>
<evidence type="ECO:0000256" key="8">
    <source>
        <dbReference type="ARBA" id="ARBA00023040"/>
    </source>
</evidence>
<dbReference type="PRINTS" id="PR00237">
    <property type="entry name" value="GPCRRHODOPSN"/>
</dbReference>
<keyword evidence="8" id="KW-0297">G-protein coupled receptor</keyword>
<dbReference type="GO" id="GO:0004930">
    <property type="term" value="F:G protein-coupled receptor activity"/>
    <property type="evidence" value="ECO:0007669"/>
    <property type="project" value="UniProtKB-KW"/>
</dbReference>
<keyword evidence="17" id="KW-1185">Reference proteome</keyword>
<proteinExistence type="predicted"/>
<dbReference type="GO" id="GO:0016020">
    <property type="term" value="C:membrane"/>
    <property type="evidence" value="ECO:0007669"/>
    <property type="project" value="UniProtKB-SubCell"/>
</dbReference>
<keyword evidence="6 15" id="KW-1133">Transmembrane helix</keyword>
<dbReference type="RefSeq" id="XP_012675537.2">
    <property type="nucleotide sequence ID" value="XM_012820083.3"/>
</dbReference>
<evidence type="ECO:0000256" key="1">
    <source>
        <dbReference type="ARBA" id="ARBA00004141"/>
    </source>
</evidence>
<dbReference type="InterPro" id="IPR027430">
    <property type="entry name" value="Retinal_BS"/>
</dbReference>
<protein>
    <submittedName>
        <fullName evidence="18">Opsin 7, group member d</fullName>
    </submittedName>
</protein>
<name>A0A6P3VMB9_CLUHA</name>
<feature type="transmembrane region" description="Helical" evidence="15">
    <location>
        <begin position="93"/>
        <end position="123"/>
    </location>
</feature>
<accession>A0A6P3VMB9</accession>
<evidence type="ECO:0000313" key="18">
    <source>
        <dbReference type="RefSeq" id="XP_012675537.2"/>
    </source>
</evidence>
<evidence type="ECO:0000256" key="4">
    <source>
        <dbReference type="ARBA" id="ARBA00022692"/>
    </source>
</evidence>
<keyword evidence="13" id="KW-0807">Transducer</keyword>
<dbReference type="Proteomes" id="UP000515152">
    <property type="component" value="Chromosome 4"/>
</dbReference>
<dbReference type="CTD" id="100000387"/>
<evidence type="ECO:0000256" key="3">
    <source>
        <dbReference type="ARBA" id="ARBA00022606"/>
    </source>
</evidence>
<comment type="subcellular location">
    <subcellularLocation>
        <location evidence="1">Membrane</location>
        <topology evidence="1">Multi-pass membrane protein</topology>
    </subcellularLocation>
</comment>
<dbReference type="SUPFAM" id="SSF81321">
    <property type="entry name" value="Family A G protein-coupled receptor-like"/>
    <property type="match status" value="1"/>
</dbReference>
<keyword evidence="12" id="KW-0325">Glycoprotein</keyword>
<evidence type="ECO:0000259" key="16">
    <source>
        <dbReference type="PROSITE" id="PS50262"/>
    </source>
</evidence>
<sequence length="413" mass="44970">MGNVSEADLFVSSLSKEHDYFMAAVYTIFCVLSLFGNCVLLLVAYRKRSSLKPAEFFIVNLSVSDLGMTLSLFPLAIPSSISHRWLFGQVVCQGYAVCGVLFGLCSLTNLTALSSVCCLKVCFPHYGNKFSSTHALLLVAGVWGYASIFAIGPLARWGQYSAEPYGTACCIDWYAPAHDALAMSYIICLFLFCYVVPCTIIFLSYTFILLTVRGSRQAVQQHVSPQTKTTNAQSLIVKLSVAVCIGFLTAWSPYAVVAMWATFVNSDVIPPFAFAMAAVFAKSSTIYNPVVYLLFKPNFRKSLSRDTAQIRHKLCSSTGKSSPHVGLKDPDKPALQRNNKDMSNSTRLSNGLPESHVACLHCAGTGNSAGGGAGVNTRCHLTAPQRTARVLTDFGHSEVMVCQLPDKTHDHFL</sequence>
<dbReference type="FunFam" id="1.20.1070.10:FF:000219">
    <property type="entry name" value="Opsin 5-like 2"/>
    <property type="match status" value="1"/>
</dbReference>
<feature type="transmembrane region" description="Helical" evidence="15">
    <location>
        <begin position="20"/>
        <end position="45"/>
    </location>
</feature>
<evidence type="ECO:0000256" key="10">
    <source>
        <dbReference type="ARBA" id="ARBA00023157"/>
    </source>
</evidence>
<feature type="transmembrane region" description="Helical" evidence="15">
    <location>
        <begin position="272"/>
        <end position="295"/>
    </location>
</feature>
<feature type="compositionally biased region" description="Basic and acidic residues" evidence="14">
    <location>
        <begin position="326"/>
        <end position="340"/>
    </location>
</feature>
<feature type="transmembrane region" description="Helical" evidence="15">
    <location>
        <begin position="235"/>
        <end position="260"/>
    </location>
</feature>
<dbReference type="PROSITE" id="PS50262">
    <property type="entry name" value="G_PROTEIN_RECEP_F1_2"/>
    <property type="match status" value="1"/>
</dbReference>
<dbReference type="InterPro" id="IPR050125">
    <property type="entry name" value="GPCR_opsins"/>
</dbReference>
<evidence type="ECO:0000256" key="5">
    <source>
        <dbReference type="ARBA" id="ARBA00022925"/>
    </source>
</evidence>
<dbReference type="PROSITE" id="PS00238">
    <property type="entry name" value="OPSIN"/>
    <property type="match status" value="1"/>
</dbReference>
<evidence type="ECO:0000256" key="11">
    <source>
        <dbReference type="ARBA" id="ARBA00023170"/>
    </source>
</evidence>
<keyword evidence="11" id="KW-0675">Receptor</keyword>
<reference evidence="18" key="1">
    <citation type="submission" date="2025-08" db="UniProtKB">
        <authorList>
            <consortium name="RefSeq"/>
        </authorList>
    </citation>
    <scope>IDENTIFICATION</scope>
</reference>
<keyword evidence="7" id="KW-0157">Chromophore</keyword>
<keyword evidence="10" id="KW-1015">Disulfide bond</keyword>
<evidence type="ECO:0000256" key="15">
    <source>
        <dbReference type="SAM" id="Phobius"/>
    </source>
</evidence>
<dbReference type="OrthoDB" id="2101615at2759"/>
<keyword evidence="3" id="KW-0716">Sensory transduction</keyword>
<feature type="region of interest" description="Disordered" evidence="14">
    <location>
        <begin position="316"/>
        <end position="348"/>
    </location>
</feature>
<dbReference type="Pfam" id="PF00001">
    <property type="entry name" value="7tm_1"/>
    <property type="match status" value="1"/>
</dbReference>
<dbReference type="KEGG" id="char:105893643"/>
<feature type="transmembrane region" description="Helical" evidence="15">
    <location>
        <begin position="182"/>
        <end position="210"/>
    </location>
</feature>
<evidence type="ECO:0000313" key="17">
    <source>
        <dbReference type="Proteomes" id="UP000515152"/>
    </source>
</evidence>
<dbReference type="InterPro" id="IPR017452">
    <property type="entry name" value="GPCR_Rhodpsn_7TM"/>
</dbReference>
<dbReference type="CDD" id="cd15074">
    <property type="entry name" value="7tmA_Opsin5_neuropsin"/>
    <property type="match status" value="1"/>
</dbReference>